<dbReference type="AlphaFoldDB" id="A0A0J6F974"/>
<reference evidence="2" key="3">
    <citation type="journal article" date="2010" name="Genome Res.">
        <title>Population genomic sequencing of Coccidioides fungi reveals recent hybridization and transposon control.</title>
        <authorList>
            <person name="Neafsey D.E."/>
            <person name="Barker B.M."/>
            <person name="Sharpton T.J."/>
            <person name="Stajich J.E."/>
            <person name="Park D.J."/>
            <person name="Whiston E."/>
            <person name="Hung C.-Y."/>
            <person name="McMahan C."/>
            <person name="White J."/>
            <person name="Sykes S."/>
            <person name="Heiman D."/>
            <person name="Young S."/>
            <person name="Zeng Q."/>
            <person name="Abouelleil A."/>
            <person name="Aftuck L."/>
            <person name="Bessette D."/>
            <person name="Brown A."/>
            <person name="FitzGerald M."/>
            <person name="Lui A."/>
            <person name="Macdonald J.P."/>
            <person name="Priest M."/>
            <person name="Orbach M.J."/>
            <person name="Galgiani J.N."/>
            <person name="Kirkland T.N."/>
            <person name="Cole G.T."/>
            <person name="Birren B.W."/>
            <person name="Henn M.R."/>
            <person name="Taylor J.W."/>
            <person name="Rounsley S.D."/>
        </authorList>
    </citation>
    <scope>NUCLEOTIDE SEQUENCE [LARGE SCALE GENOMIC DNA]</scope>
    <source>
        <strain evidence="2">RMSCC 3488</strain>
    </source>
</reference>
<evidence type="ECO:0000313" key="1">
    <source>
        <dbReference type="EMBL" id="KMM65815.1"/>
    </source>
</evidence>
<name>A0A0J6F974_COCPO</name>
<gene>
    <name evidence="1" type="ORF">CPAG_02158</name>
</gene>
<reference evidence="2" key="2">
    <citation type="journal article" date="2009" name="Genome Res.">
        <title>Comparative genomic analyses of the human fungal pathogens Coccidioides and their relatives.</title>
        <authorList>
            <person name="Sharpton T.J."/>
            <person name="Stajich J.E."/>
            <person name="Rounsley S.D."/>
            <person name="Gardner M.J."/>
            <person name="Wortman J.R."/>
            <person name="Jordar V.S."/>
            <person name="Maiti R."/>
            <person name="Kodira C.D."/>
            <person name="Neafsey D.E."/>
            <person name="Zeng Q."/>
            <person name="Hung C.-Y."/>
            <person name="McMahan C."/>
            <person name="Muszewska A."/>
            <person name="Grynberg M."/>
            <person name="Mandel M.A."/>
            <person name="Kellner E.M."/>
            <person name="Barker B.M."/>
            <person name="Galgiani J.N."/>
            <person name="Orbach M.J."/>
            <person name="Kirkland T.N."/>
            <person name="Cole G.T."/>
            <person name="Henn M.R."/>
            <person name="Birren B.W."/>
            <person name="Taylor J.W."/>
        </authorList>
    </citation>
    <scope>NUCLEOTIDE SEQUENCE [LARGE SCALE GENOMIC DNA]</scope>
    <source>
        <strain evidence="2">RMSCC 3488</strain>
    </source>
</reference>
<dbReference type="Proteomes" id="UP000054567">
    <property type="component" value="Unassembled WGS sequence"/>
</dbReference>
<proteinExistence type="predicted"/>
<reference evidence="1 2" key="1">
    <citation type="submission" date="2007-06" db="EMBL/GenBank/DDBJ databases">
        <title>The Genome Sequence of Coccidioides posadasii RMSCC_3488.</title>
        <authorList>
            <consortium name="Coccidioides Genome Resources Consortium"/>
            <consortium name="The Broad Institute Genome Sequencing Platform"/>
            <person name="Henn M.R."/>
            <person name="Sykes S."/>
            <person name="Young S."/>
            <person name="Jaffe D."/>
            <person name="Berlin A."/>
            <person name="Alvarez P."/>
            <person name="Butler J."/>
            <person name="Gnerre S."/>
            <person name="Grabherr M."/>
            <person name="Mauceli E."/>
            <person name="Brockman W."/>
            <person name="Kodira C."/>
            <person name="Alvarado L."/>
            <person name="Zeng Q."/>
            <person name="Crawford M."/>
            <person name="Antoine C."/>
            <person name="Devon K."/>
            <person name="Galgiani J."/>
            <person name="Orsborn K."/>
            <person name="Lewis M.L."/>
            <person name="Nusbaum C."/>
            <person name="Galagan J."/>
            <person name="Birren B."/>
        </authorList>
    </citation>
    <scope>NUCLEOTIDE SEQUENCE [LARGE SCALE GENOMIC DNA]</scope>
    <source>
        <strain evidence="1 2">RMSCC 3488</strain>
    </source>
</reference>
<dbReference type="VEuPathDB" id="FungiDB:CPAG_02158"/>
<dbReference type="EMBL" id="DS268109">
    <property type="protein sequence ID" value="KMM65815.1"/>
    <property type="molecule type" value="Genomic_DNA"/>
</dbReference>
<accession>A0A0J6F974</accession>
<sequence length="156" mass="17055">MIRTDSGCKRGEISGCTESEGYKLRTYDAYGSSALCVNRVYGRTARAPASTLFSGPLIVPPLLELPASHQKPVWIPHTIIDQSSRLRHRQRHHGRGLLSNPVARLAVMRAASEQGHSSMPGNYDQDGWRSGYSSFGLIEDPINFVGGVFVAEVETA</sequence>
<evidence type="ECO:0000313" key="2">
    <source>
        <dbReference type="Proteomes" id="UP000054567"/>
    </source>
</evidence>
<organism evidence="1 2">
    <name type="scientific">Coccidioides posadasii RMSCC 3488</name>
    <dbReference type="NCBI Taxonomy" id="454284"/>
    <lineage>
        <taxon>Eukaryota</taxon>
        <taxon>Fungi</taxon>
        <taxon>Dikarya</taxon>
        <taxon>Ascomycota</taxon>
        <taxon>Pezizomycotina</taxon>
        <taxon>Eurotiomycetes</taxon>
        <taxon>Eurotiomycetidae</taxon>
        <taxon>Onygenales</taxon>
        <taxon>Onygenaceae</taxon>
        <taxon>Coccidioides</taxon>
    </lineage>
</organism>
<protein>
    <submittedName>
        <fullName evidence="1">Uncharacterized protein</fullName>
    </submittedName>
</protein>